<name>A0A5S4ZWQ0_9FIRM</name>
<proteinExistence type="predicted"/>
<dbReference type="EMBL" id="VNHM01000002">
    <property type="protein sequence ID" value="TYO97239.1"/>
    <property type="molecule type" value="Genomic_DNA"/>
</dbReference>
<accession>A0A5S4ZWQ0</accession>
<organism evidence="1 2">
    <name type="scientific">Desulfallas thermosapovorans DSM 6562</name>
    <dbReference type="NCBI Taxonomy" id="1121431"/>
    <lineage>
        <taxon>Bacteria</taxon>
        <taxon>Bacillati</taxon>
        <taxon>Bacillota</taxon>
        <taxon>Clostridia</taxon>
        <taxon>Eubacteriales</taxon>
        <taxon>Desulfallaceae</taxon>
        <taxon>Desulfallas</taxon>
    </lineage>
</organism>
<reference evidence="1 2" key="1">
    <citation type="submission" date="2019-07" db="EMBL/GenBank/DDBJ databases">
        <title>Genomic Encyclopedia of Type Strains, Phase I: the one thousand microbial genomes (KMG-I) project.</title>
        <authorList>
            <person name="Kyrpides N."/>
        </authorList>
    </citation>
    <scope>NUCLEOTIDE SEQUENCE [LARGE SCALE GENOMIC DNA]</scope>
    <source>
        <strain evidence="1 2">DSM 6562</strain>
    </source>
</reference>
<evidence type="ECO:0000313" key="2">
    <source>
        <dbReference type="Proteomes" id="UP000323166"/>
    </source>
</evidence>
<dbReference type="Proteomes" id="UP000323166">
    <property type="component" value="Unassembled WGS sequence"/>
</dbReference>
<sequence length="121" mass="13661">MQMPSKSMLVVLGFCTGLVFFGINIAVINFNCLVAPEQPLALLDWRRVGDEMEITLLGETLHLSLDNPWPGDILPNRVWPDSAEREKIIEQAGELCRDGLDEVSRRLVPVQHKVREVIGWP</sequence>
<protein>
    <submittedName>
        <fullName evidence="1">Uncharacterized protein</fullName>
    </submittedName>
</protein>
<evidence type="ECO:0000313" key="1">
    <source>
        <dbReference type="EMBL" id="TYO97239.1"/>
    </source>
</evidence>
<dbReference type="AlphaFoldDB" id="A0A5S4ZWQ0"/>
<gene>
    <name evidence="1" type="ORF">LX24_00423</name>
</gene>
<comment type="caution">
    <text evidence="1">The sequence shown here is derived from an EMBL/GenBank/DDBJ whole genome shotgun (WGS) entry which is preliminary data.</text>
</comment>
<keyword evidence="2" id="KW-1185">Reference proteome</keyword>